<evidence type="ECO:0000259" key="9">
    <source>
        <dbReference type="Pfam" id="PF12804"/>
    </source>
</evidence>
<evidence type="ECO:0000256" key="7">
    <source>
        <dbReference type="ARBA" id="ARBA00023150"/>
    </source>
</evidence>
<dbReference type="PANTHER" id="PTHR19136:SF81">
    <property type="entry name" value="MOLYBDENUM COFACTOR GUANYLYLTRANSFERASE"/>
    <property type="match status" value="1"/>
</dbReference>
<dbReference type="Gene3D" id="3.90.550.10">
    <property type="entry name" value="Spore Coat Polysaccharide Biosynthesis Protein SpsA, Chain A"/>
    <property type="match status" value="1"/>
</dbReference>
<dbReference type="InterPro" id="IPR013482">
    <property type="entry name" value="Molybde_CF_guanTrfase"/>
</dbReference>
<evidence type="ECO:0000313" key="11">
    <source>
        <dbReference type="Proteomes" id="UP000460298"/>
    </source>
</evidence>
<dbReference type="AlphaFoldDB" id="A0A833H345"/>
<keyword evidence="1" id="KW-0963">Cytoplasm</keyword>
<evidence type="ECO:0000256" key="8">
    <source>
        <dbReference type="SAM" id="MobiDB-lite"/>
    </source>
</evidence>
<dbReference type="Pfam" id="PF12804">
    <property type="entry name" value="NTP_transf_3"/>
    <property type="match status" value="1"/>
</dbReference>
<keyword evidence="10" id="KW-0548">Nucleotidyltransferase</keyword>
<dbReference type="GO" id="GO:0005525">
    <property type="term" value="F:GTP binding"/>
    <property type="evidence" value="ECO:0007669"/>
    <property type="project" value="UniProtKB-KW"/>
</dbReference>
<accession>A0A833H345</accession>
<dbReference type="GO" id="GO:0016779">
    <property type="term" value="F:nucleotidyltransferase activity"/>
    <property type="evidence" value="ECO:0007669"/>
    <property type="project" value="UniProtKB-KW"/>
</dbReference>
<dbReference type="SUPFAM" id="SSF53448">
    <property type="entry name" value="Nucleotide-diphospho-sugar transferases"/>
    <property type="match status" value="1"/>
</dbReference>
<keyword evidence="5" id="KW-0460">Magnesium</keyword>
<sequence>MPPLSRPDGSSKPGESNDRPIGLILCGGQSSRMGREKGLVPLPKSSESESDGTFVDNAIALLRPFVSDVYLSLREEQASLYESRMEGCKQVRFIFDEPVASGPLRGLLSAHRAMPDASILLLAVDMIRLQDRHIQSLIEGEEPGSERRSACYRHASGHYEPLIGYYRSDDLRTIDRWSTASPQAGLSYWLQKLRIAALPISDAEVPFFASQNSELKINRIDL</sequence>
<evidence type="ECO:0000256" key="2">
    <source>
        <dbReference type="ARBA" id="ARBA00022679"/>
    </source>
</evidence>
<feature type="region of interest" description="Disordered" evidence="8">
    <location>
        <begin position="1"/>
        <end position="50"/>
    </location>
</feature>
<keyword evidence="2 10" id="KW-0808">Transferase</keyword>
<dbReference type="EMBL" id="WBUI01000004">
    <property type="protein sequence ID" value="KAB2933874.1"/>
    <property type="molecule type" value="Genomic_DNA"/>
</dbReference>
<dbReference type="GO" id="GO:0006777">
    <property type="term" value="P:Mo-molybdopterin cofactor biosynthetic process"/>
    <property type="evidence" value="ECO:0007669"/>
    <property type="project" value="UniProtKB-KW"/>
</dbReference>
<evidence type="ECO:0000256" key="5">
    <source>
        <dbReference type="ARBA" id="ARBA00022842"/>
    </source>
</evidence>
<evidence type="ECO:0000256" key="6">
    <source>
        <dbReference type="ARBA" id="ARBA00023134"/>
    </source>
</evidence>
<evidence type="ECO:0000256" key="3">
    <source>
        <dbReference type="ARBA" id="ARBA00022723"/>
    </source>
</evidence>
<gene>
    <name evidence="10" type="ORF">F9K24_05240</name>
</gene>
<feature type="domain" description="MobA-like NTP transferase" evidence="9">
    <location>
        <begin position="22"/>
        <end position="191"/>
    </location>
</feature>
<evidence type="ECO:0000313" key="10">
    <source>
        <dbReference type="EMBL" id="KAB2933874.1"/>
    </source>
</evidence>
<dbReference type="InterPro" id="IPR029044">
    <property type="entry name" value="Nucleotide-diphossugar_trans"/>
</dbReference>
<comment type="caution">
    <text evidence="10">The sequence shown here is derived from an EMBL/GenBank/DDBJ whole genome shotgun (WGS) entry which is preliminary data.</text>
</comment>
<organism evidence="10 11">
    <name type="scientific">Leptonema illini</name>
    <dbReference type="NCBI Taxonomy" id="183"/>
    <lineage>
        <taxon>Bacteria</taxon>
        <taxon>Pseudomonadati</taxon>
        <taxon>Spirochaetota</taxon>
        <taxon>Spirochaetia</taxon>
        <taxon>Leptospirales</taxon>
        <taxon>Leptospiraceae</taxon>
        <taxon>Leptonema</taxon>
    </lineage>
</organism>
<keyword evidence="3" id="KW-0479">Metal-binding</keyword>
<keyword evidence="4" id="KW-0547">Nucleotide-binding</keyword>
<dbReference type="Proteomes" id="UP000460298">
    <property type="component" value="Unassembled WGS sequence"/>
</dbReference>
<evidence type="ECO:0000256" key="4">
    <source>
        <dbReference type="ARBA" id="ARBA00022741"/>
    </source>
</evidence>
<name>A0A833H345_9LEPT</name>
<keyword evidence="6" id="KW-0342">GTP-binding</keyword>
<keyword evidence="7" id="KW-0501">Molybdenum cofactor biosynthesis</keyword>
<proteinExistence type="predicted"/>
<dbReference type="PANTHER" id="PTHR19136">
    <property type="entry name" value="MOLYBDENUM COFACTOR GUANYLYLTRANSFERASE"/>
    <property type="match status" value="1"/>
</dbReference>
<protein>
    <submittedName>
        <fullName evidence="10">Molybdenum cofactor guanylyltransferase</fullName>
    </submittedName>
</protein>
<evidence type="ECO:0000256" key="1">
    <source>
        <dbReference type="ARBA" id="ARBA00022490"/>
    </source>
</evidence>
<dbReference type="InterPro" id="IPR025877">
    <property type="entry name" value="MobA-like_NTP_Trfase"/>
</dbReference>
<reference evidence="10 11" key="1">
    <citation type="submission" date="2019-10" db="EMBL/GenBank/DDBJ databases">
        <title>Extracellular Electron Transfer in a Candidatus Methanoperedens spp. Enrichment Culture.</title>
        <authorList>
            <person name="Berger S."/>
            <person name="Rangel Shaw D."/>
            <person name="Berben T."/>
            <person name="In 'T Zandt M."/>
            <person name="Frank J."/>
            <person name="Reimann J."/>
            <person name="Jetten M.S.M."/>
            <person name="Welte C.U."/>
        </authorList>
    </citation>
    <scope>NUCLEOTIDE SEQUENCE [LARGE SCALE GENOMIC DNA]</scope>
    <source>
        <strain evidence="10">SB12</strain>
    </source>
</reference>
<dbReference type="GO" id="GO:0046872">
    <property type="term" value="F:metal ion binding"/>
    <property type="evidence" value="ECO:0007669"/>
    <property type="project" value="UniProtKB-KW"/>
</dbReference>
<dbReference type="CDD" id="cd02503">
    <property type="entry name" value="MobA"/>
    <property type="match status" value="1"/>
</dbReference>